<dbReference type="SUPFAM" id="SSF55874">
    <property type="entry name" value="ATPase domain of HSP90 chaperone/DNA topoisomerase II/histidine kinase"/>
    <property type="match status" value="1"/>
</dbReference>
<dbReference type="InterPro" id="IPR052957">
    <property type="entry name" value="Auxin_embryo_med"/>
</dbReference>
<feature type="region of interest" description="Disordered" evidence="1">
    <location>
        <begin position="1791"/>
        <end position="1950"/>
    </location>
</feature>
<protein>
    <submittedName>
        <fullName evidence="2">Uncharacterized protein</fullName>
    </submittedName>
</protein>
<feature type="compositionally biased region" description="Basic and acidic residues" evidence="1">
    <location>
        <begin position="1845"/>
        <end position="1861"/>
    </location>
</feature>
<evidence type="ECO:0000313" key="2">
    <source>
        <dbReference type="EMBL" id="WHX08884.1"/>
    </source>
</evidence>
<dbReference type="PANTHER" id="PTHR32387:SF0">
    <property type="entry name" value="PROTEIN NO VEIN"/>
    <property type="match status" value="1"/>
</dbReference>
<reference evidence="2" key="1">
    <citation type="journal article" date="2023" name="Nat. Commun.">
        <title>Identification of a novel Human Milk Oligosaccharides utilization cluster in the infant gut commensal Bacteroides dorei.</title>
        <authorList>
            <person name="Kijner S."/>
            <person name="Ennis D."/>
            <person name="Shmorak S."/>
            <person name="Florentin A."/>
            <person name="Yassour M."/>
        </authorList>
    </citation>
    <scope>NUCLEOTIDE SEQUENCE</scope>
    <source>
        <strain evidence="2">2</strain>
    </source>
</reference>
<feature type="compositionally biased region" description="Basic and acidic residues" evidence="1">
    <location>
        <begin position="1873"/>
        <end position="1921"/>
    </location>
</feature>
<dbReference type="Proteomes" id="UP001177934">
    <property type="component" value="Chromosome"/>
</dbReference>
<proteinExistence type="predicted"/>
<feature type="region of interest" description="Disordered" evidence="1">
    <location>
        <begin position="2126"/>
        <end position="2145"/>
    </location>
</feature>
<dbReference type="PANTHER" id="PTHR32387">
    <property type="entry name" value="WU:FJ29H11"/>
    <property type="match status" value="1"/>
</dbReference>
<accession>A0AA95HMW5</accession>
<name>A0AA95HMW5_9BACT</name>
<dbReference type="EMBL" id="CP126056">
    <property type="protein sequence ID" value="WHX08884.1"/>
    <property type="molecule type" value="Genomic_DNA"/>
</dbReference>
<dbReference type="InterPro" id="IPR036890">
    <property type="entry name" value="HATPase_C_sf"/>
</dbReference>
<organism evidence="2 3">
    <name type="scientific">Phocaeicola dorei</name>
    <dbReference type="NCBI Taxonomy" id="357276"/>
    <lineage>
        <taxon>Bacteria</taxon>
        <taxon>Pseudomonadati</taxon>
        <taxon>Bacteroidota</taxon>
        <taxon>Bacteroidia</taxon>
        <taxon>Bacteroidales</taxon>
        <taxon>Bacteroidaceae</taxon>
        <taxon>Phocaeicola</taxon>
    </lineage>
</organism>
<dbReference type="NCBIfam" id="NF047352">
    <property type="entry name" value="P_loop_sacsin"/>
    <property type="match status" value="1"/>
</dbReference>
<sequence>MANNIKSDKSSIERDEQIFCTNRKLHDKIFIGRFARTNTGYYITDIRRSDFSKIKYKPEGANAFEINTNGFFEEISEVEAYYRFTWKMVKTSSQYVFEIDENESIEKITSEEIIKLLYADIYDYKPSASEKIVNMLDTLKNQLTASGKEVFIYELLQNANDYPQKMDGLKQPVDVEFYLTDNYLIFQHSGDYFDAKNIAAICSINDKEKTDNAEAIGYKGIGFKTVFLDNNYVLLRTGEYQFRFDYEKTKDIDDTPWQILPIWTEDDEVDDEVLNIMDHADEKFRVQIALRPTEKEILRDTDQNYEKLFAEVFETERVILFIPFINSVSVYLDGNDEPTFVRVKENEKWCVSDPKKYIGDISPKLTEELNRRIDKEDGKIPRKYQNFHKTSVGFACMKDGNKLIPIEDTCLYCYLPAKNAKFGFKFLMNTDMIPTGPRDNIEPKENINHEIAKIAGQQFFHWIQDLIYSGKYDYESIFSLIPNFKELSEKYSENTDVLKFIKEFQNGFEDQLKEHEIIPVINDEDAIELVKINEINYDITGITCADIISDKELCRIANWKDYFPHPDLRDIKNLCYKPAFCQFLNNYVKNEHYIFDVNTLIDSCENEEFHEWLSDISHNNAFLKFLLDKKYITQFKDKTIFKTEDGELKAAESVYENIDEYYPDLEAFDDYLPRLCQETRTYFTENEEWNEVKDELFRTFDADNFVESELRAKKNLEDTKERLKEKETSLGFFNFLAKYVGYTDQYKEFPVIGFNDKVIEDFERKIFFYDEDGKELYDAVWTDDAWINLISDEYSDKAKEYFREKFKVDDFSTETFVHDILLTDSAREYLNLLGEKHIPFVQYCYEHKDLFHKDDLKNYSLWTYDKDGENITILSEDVIFFENELMDKYQEKSWIQNGWMYRLDGKYYDSVENTDDFENFLKKTFGVQVFTMESFYKNVIHKHDKEICSNVGGTETDENIAESIDVLTFLGENYKLIFEDHSNDKFISLPLYRYDNWDAVTNRDVKVYLYHEDLKELLEENWVPEKIVYMLEDKYNDVFTKYPALLKKLEIDKYSFKGFKEVLLNQIDSLKETTENKECNIAFHRFMLDKEDLTKSDYKTIGKIGLLASDNKGEEENHHVGEPLYISDVYMEAGKGVESMVRKYDETAYFTSNSYLSENADKSEVTAWKEYFMNLGVSYNIHDIIFNSIIPNLEDIKEKDIAILLAEYYYDFHEEGVWDTVINDLMKLNVVVKKGENCFLPLKDAIFNDCHEPEPYPYLIIENELSDIYQKPETMRLLHEIVESGKTTNKTAFKSINNIDSWKKEKLEWYLYLQHKDMSRLELIHVQFIQDLAKDYMQDPELYTRSKVKEILLKGKDGAYHVPKDLIEGSAYQPRCQFEQYNIKFPNGKAYLSEVYLPLEDADPKVFRKLFTDMDVVYDIHKEHFILMHNNYDFTVYFWSEYLTQHANRTHLTAIGTKELNNFACIPTSNAKIKEVKKPNQMYNLSIIRDGYVEGVVRNYEDKMPLETIFSTKEVSEILGNLEFAYSLTFTDCLDALLCIKDKEKRQKILSWLSNKSYIDEKAVDEYLQSEFSVWRNGKGGFTHLKDLYVLDIHATRLKQLFGKNAKVLASNYIESNYVFEAFCRVFKINALKEEDFKPTHIIIEEPTTEKMHKCLRLPLLIVAAVSNPEKWEDLYEGYCKKLEELTFYRCKSISLNYKDVLKDSSIQYHKKENEIYFVNDWMGRRVFKDLIADFVDYFGINMDNNMLEGIFEADEENQQDLIEQYVDYELTCNSKFINALAELNEEIAKGVKVESQQEEDTVIDSLDYGTKVGIETQDDSEGETSKSSTDRNKNEFPEEEDEGKEEKTEREYVGGEKGNDENEDDEDSSNDSVKERVSPERSRYEGTNHSKSDPDRKIPSPTRYEKGEYTESHEKKDYPQRKSHSTHRSNYMRYYDPDETNNHPFNVGKQEPMTLETKDATEEEISRLSSLLGRAFDKDSIIDENYLVRMRFYNSVKKQFEDPELSEDEFVRKGDKSIKTRSGKWVHRCSARGGILYVAPPTWNKLKSEDCVICMYYGKKANQFLYIHSQKELMDMIDKDAIVVQVTGNNKGAFINTVFENKFPGMDGNIYVMIRTIKTSGDDFIFNPNDTQERNDNDFDPDLV</sequence>
<dbReference type="Gene3D" id="3.30.565.10">
    <property type="entry name" value="Histidine kinase-like ATPase, C-terminal domain"/>
    <property type="match status" value="1"/>
</dbReference>
<evidence type="ECO:0000313" key="3">
    <source>
        <dbReference type="Proteomes" id="UP001177934"/>
    </source>
</evidence>
<gene>
    <name evidence="2" type="ORF">QNN11_15825</name>
</gene>
<evidence type="ECO:0000256" key="1">
    <source>
        <dbReference type="SAM" id="MobiDB-lite"/>
    </source>
</evidence>